<evidence type="ECO:0000256" key="1">
    <source>
        <dbReference type="ARBA" id="ARBA00004651"/>
    </source>
</evidence>
<dbReference type="PANTHER" id="PTHR33908:SF11">
    <property type="entry name" value="MEMBRANE PROTEIN"/>
    <property type="match status" value="1"/>
</dbReference>
<keyword evidence="3" id="KW-0328">Glycosyltransferase</keyword>
<name>A0A6J7UBB0_9ZZZZ</name>
<accession>A0A6J7UBB0</accession>
<proteinExistence type="predicted"/>
<evidence type="ECO:0000256" key="6">
    <source>
        <dbReference type="ARBA" id="ARBA00022989"/>
    </source>
</evidence>
<feature type="transmembrane region" description="Helical" evidence="8">
    <location>
        <begin position="25"/>
        <end position="42"/>
    </location>
</feature>
<dbReference type="GO" id="GO:0008610">
    <property type="term" value="P:lipid biosynthetic process"/>
    <property type="evidence" value="ECO:0007669"/>
    <property type="project" value="UniProtKB-ARBA"/>
</dbReference>
<evidence type="ECO:0000256" key="7">
    <source>
        <dbReference type="ARBA" id="ARBA00023136"/>
    </source>
</evidence>
<evidence type="ECO:0000256" key="5">
    <source>
        <dbReference type="ARBA" id="ARBA00022692"/>
    </source>
</evidence>
<dbReference type="GO" id="GO:0005886">
    <property type="term" value="C:plasma membrane"/>
    <property type="evidence" value="ECO:0007669"/>
    <property type="project" value="UniProtKB-SubCell"/>
</dbReference>
<organism evidence="9">
    <name type="scientific">freshwater metagenome</name>
    <dbReference type="NCBI Taxonomy" id="449393"/>
    <lineage>
        <taxon>unclassified sequences</taxon>
        <taxon>metagenomes</taxon>
        <taxon>ecological metagenomes</taxon>
    </lineage>
</organism>
<feature type="transmembrane region" description="Helical" evidence="8">
    <location>
        <begin position="123"/>
        <end position="141"/>
    </location>
</feature>
<dbReference type="EMBL" id="CAFBQW010000029">
    <property type="protein sequence ID" value="CAB5063263.1"/>
    <property type="molecule type" value="Genomic_DNA"/>
</dbReference>
<dbReference type="PANTHER" id="PTHR33908">
    <property type="entry name" value="MANNOSYLTRANSFERASE YKCB-RELATED"/>
    <property type="match status" value="1"/>
</dbReference>
<feature type="transmembrane region" description="Helical" evidence="8">
    <location>
        <begin position="358"/>
        <end position="381"/>
    </location>
</feature>
<keyword evidence="6 8" id="KW-1133">Transmembrane helix</keyword>
<dbReference type="GO" id="GO:0016763">
    <property type="term" value="F:pentosyltransferase activity"/>
    <property type="evidence" value="ECO:0007669"/>
    <property type="project" value="TreeGrafter"/>
</dbReference>
<keyword evidence="7 8" id="KW-0472">Membrane</keyword>
<feature type="transmembrane region" description="Helical" evidence="8">
    <location>
        <begin position="298"/>
        <end position="318"/>
    </location>
</feature>
<evidence type="ECO:0000256" key="2">
    <source>
        <dbReference type="ARBA" id="ARBA00022475"/>
    </source>
</evidence>
<evidence type="ECO:0000256" key="8">
    <source>
        <dbReference type="SAM" id="Phobius"/>
    </source>
</evidence>
<evidence type="ECO:0000256" key="3">
    <source>
        <dbReference type="ARBA" id="ARBA00022676"/>
    </source>
</evidence>
<gene>
    <name evidence="9" type="ORF">UFOPK4354_00406</name>
</gene>
<reference evidence="9" key="1">
    <citation type="submission" date="2020-05" db="EMBL/GenBank/DDBJ databases">
        <authorList>
            <person name="Chiriac C."/>
            <person name="Salcher M."/>
            <person name="Ghai R."/>
            <person name="Kavagutti S V."/>
        </authorList>
    </citation>
    <scope>NUCLEOTIDE SEQUENCE</scope>
</reference>
<protein>
    <submittedName>
        <fullName evidence="9">Unannotated protein</fullName>
    </submittedName>
</protein>
<feature type="transmembrane region" description="Helical" evidence="8">
    <location>
        <begin position="330"/>
        <end position="346"/>
    </location>
</feature>
<evidence type="ECO:0000256" key="4">
    <source>
        <dbReference type="ARBA" id="ARBA00022679"/>
    </source>
</evidence>
<dbReference type="InterPro" id="IPR050297">
    <property type="entry name" value="LipidA_mod_glycosyltrf_83"/>
</dbReference>
<keyword evidence="4" id="KW-0808">Transferase</keyword>
<feature type="transmembrane region" description="Helical" evidence="8">
    <location>
        <begin position="93"/>
        <end position="111"/>
    </location>
</feature>
<keyword evidence="5 8" id="KW-0812">Transmembrane</keyword>
<feature type="transmembrane region" description="Helical" evidence="8">
    <location>
        <begin position="221"/>
        <end position="243"/>
    </location>
</feature>
<feature type="transmembrane region" description="Helical" evidence="8">
    <location>
        <begin position="193"/>
        <end position="209"/>
    </location>
</feature>
<evidence type="ECO:0000313" key="9">
    <source>
        <dbReference type="EMBL" id="CAB5063263.1"/>
    </source>
</evidence>
<sequence length="590" mass="64959">MTAEVKRVSNILDRRFEGHWKQAEIGLYVLAAIAAWIVRFVQDDAFITYRYARNLARGNGLVFNPGERVEGYTNFLWTLMHVIPEKLGWSSPIFSQVIGIALMVATVAVTLRLARRLFSSQSFGFLVALTLLANMTFLTYATGGLETMQQTLLVVSVAALLLPVTESARGVAARRVGAGLCAGLAVLTRMDSVVLITVWILAYLIALWRRDAGNRAAPTKAVAVAVLQIGLPAAVLVLPWFIWKLSYYGNLLPNTFYAKSASNPLVPPLYGLFYIAAFFVSYAAFLLIGRFRRQRKELFAIPGVAQVMAVIPIWFLYICAVGGDFMEYRFMVPVLPVLAMVAAYLIDEYKSPRKEVLLIVVLLFFSGIHRVMPTIIPYPVLTFTELSHWPNESTTSWKGKGELLAKEFPGGADLAGQPVLAVAPLGVLPYFADLPTIDMLGLTDPVTARTGYPINPYYPGHVRMATVQHLIDEGANLVLAQPGSTEVQPGRASYRLSELTFLYPSADLNDLPDTAQVIEIPQVDGNVWLVIYLTPNAKVDAAIERNGWNVYPIDHTCVIEDMDVVAGSGPFVDFANGMSRMVGERTCPQA</sequence>
<dbReference type="AlphaFoldDB" id="A0A6J7UBB0"/>
<comment type="subcellular location">
    <subcellularLocation>
        <location evidence="1">Cell membrane</location>
        <topology evidence="1">Multi-pass membrane protein</topology>
    </subcellularLocation>
</comment>
<feature type="transmembrane region" description="Helical" evidence="8">
    <location>
        <begin position="269"/>
        <end position="291"/>
    </location>
</feature>
<keyword evidence="2" id="KW-1003">Cell membrane</keyword>